<name>A0ABM9CX71_9BACL</name>
<comment type="caution">
    <text evidence="2">The sequence shown here is derived from an EMBL/GenBank/DDBJ whole genome shotgun (WGS) entry which is preliminary data.</text>
</comment>
<dbReference type="Proteomes" id="UP000838821">
    <property type="component" value="Unassembled WGS sequence"/>
</dbReference>
<evidence type="ECO:0000256" key="1">
    <source>
        <dbReference type="SAM" id="MobiDB-lite"/>
    </source>
</evidence>
<evidence type="ECO:0000313" key="2">
    <source>
        <dbReference type="EMBL" id="CAH1227742.1"/>
    </source>
</evidence>
<feature type="region of interest" description="Disordered" evidence="1">
    <location>
        <begin position="142"/>
        <end position="164"/>
    </location>
</feature>
<organism evidence="2 3">
    <name type="scientific">Paenibacillus allorhizoplanae</name>
    <dbReference type="NCBI Taxonomy" id="2905648"/>
    <lineage>
        <taxon>Bacteria</taxon>
        <taxon>Bacillati</taxon>
        <taxon>Bacillota</taxon>
        <taxon>Bacilli</taxon>
        <taxon>Bacillales</taxon>
        <taxon>Paenibacillaceae</taxon>
        <taxon>Paenibacillus</taxon>
    </lineage>
</organism>
<sequence length="164" mass="18704">MAFDYSLLMGKQVRLDRGGPESRQGEIVAVGFDYVGIYNEKDGLIYYNTSHLKSMTVNTKDTMEYLLTAQPNATPLKIMEADNFIGLLKGMKNLWCQVNRGGHESVQGVLADANDDYITMVVNHELVTIFNFHIKSMSYGVKKENQEEKKEQKQEQKQDSNEKK</sequence>
<protein>
    <recommendedName>
        <fullName evidence="4">Spore coat protein</fullName>
    </recommendedName>
</protein>
<dbReference type="EMBL" id="CAKMMW010000029">
    <property type="protein sequence ID" value="CAH1227742.1"/>
    <property type="molecule type" value="Genomic_DNA"/>
</dbReference>
<gene>
    <name evidence="2" type="ORF">PAECIP111891_06154</name>
</gene>
<accession>A0ABM9CX71</accession>
<evidence type="ECO:0008006" key="4">
    <source>
        <dbReference type="Google" id="ProtNLM"/>
    </source>
</evidence>
<evidence type="ECO:0000313" key="3">
    <source>
        <dbReference type="Proteomes" id="UP000838821"/>
    </source>
</evidence>
<keyword evidence="3" id="KW-1185">Reference proteome</keyword>
<proteinExistence type="predicted"/>
<reference evidence="2" key="1">
    <citation type="submission" date="2022-01" db="EMBL/GenBank/DDBJ databases">
        <authorList>
            <person name="Criscuolo A."/>
        </authorList>
    </citation>
    <scope>NUCLEOTIDE SEQUENCE</scope>
    <source>
        <strain evidence="2">CIP111891</strain>
    </source>
</reference>